<feature type="domain" description="Metallo-beta-lactamase" evidence="2">
    <location>
        <begin position="18"/>
        <end position="188"/>
    </location>
</feature>
<evidence type="ECO:0000313" key="3">
    <source>
        <dbReference type="EMBL" id="MFD1017782.1"/>
    </source>
</evidence>
<reference evidence="4" key="1">
    <citation type="journal article" date="2019" name="Int. J. Syst. Evol. Microbiol.">
        <title>The Global Catalogue of Microorganisms (GCM) 10K type strain sequencing project: providing services to taxonomists for standard genome sequencing and annotation.</title>
        <authorList>
            <consortium name="The Broad Institute Genomics Platform"/>
            <consortium name="The Broad Institute Genome Sequencing Center for Infectious Disease"/>
            <person name="Wu L."/>
            <person name="Ma J."/>
        </authorList>
    </citation>
    <scope>NUCLEOTIDE SEQUENCE [LARGE SCALE GENOMIC DNA]</scope>
    <source>
        <strain evidence="4">CCUG 56607</strain>
    </source>
</reference>
<evidence type="ECO:0000259" key="2">
    <source>
        <dbReference type="SMART" id="SM00849"/>
    </source>
</evidence>
<protein>
    <submittedName>
        <fullName evidence="3">MBL fold metallo-hydrolase</fullName>
    </submittedName>
</protein>
<dbReference type="RefSeq" id="WP_386055783.1">
    <property type="nucleotide sequence ID" value="NZ_JBHTKL010000001.1"/>
</dbReference>
<comment type="caution">
    <text evidence="3">The sequence shown here is derived from an EMBL/GenBank/DDBJ whole genome shotgun (WGS) entry which is preliminary data.</text>
</comment>
<keyword evidence="1" id="KW-0862">Zinc</keyword>
<gene>
    <name evidence="3" type="ORF">ACFQ2J_01110</name>
</gene>
<organism evidence="3 4">
    <name type="scientific">Thalassobacillus hwangdonensis</name>
    <dbReference type="NCBI Taxonomy" id="546108"/>
    <lineage>
        <taxon>Bacteria</taxon>
        <taxon>Bacillati</taxon>
        <taxon>Bacillota</taxon>
        <taxon>Bacilli</taxon>
        <taxon>Bacillales</taxon>
        <taxon>Bacillaceae</taxon>
        <taxon>Thalassobacillus</taxon>
    </lineage>
</organism>
<proteinExistence type="predicted"/>
<accession>A0ABW3KV86</accession>
<dbReference type="InterPro" id="IPR036866">
    <property type="entry name" value="RibonucZ/Hydroxyglut_hydro"/>
</dbReference>
<dbReference type="PROSITE" id="PS51257">
    <property type="entry name" value="PROKAR_LIPOPROTEIN"/>
    <property type="match status" value="1"/>
</dbReference>
<evidence type="ECO:0000313" key="4">
    <source>
        <dbReference type="Proteomes" id="UP001596990"/>
    </source>
</evidence>
<dbReference type="SMART" id="SM00849">
    <property type="entry name" value="Lactamase_B"/>
    <property type="match status" value="1"/>
</dbReference>
<dbReference type="Pfam" id="PF12706">
    <property type="entry name" value="Lactamase_B_2"/>
    <property type="match status" value="1"/>
</dbReference>
<evidence type="ECO:0000256" key="1">
    <source>
        <dbReference type="ARBA" id="ARBA00022833"/>
    </source>
</evidence>
<dbReference type="PANTHER" id="PTHR46018">
    <property type="entry name" value="ZINC PHOSPHODIESTERASE ELAC PROTEIN 1"/>
    <property type="match status" value="1"/>
</dbReference>
<dbReference type="SUPFAM" id="SSF56281">
    <property type="entry name" value="Metallo-hydrolase/oxidoreductase"/>
    <property type="match status" value="1"/>
</dbReference>
<keyword evidence="4" id="KW-1185">Reference proteome</keyword>
<dbReference type="Gene3D" id="3.60.15.10">
    <property type="entry name" value="Ribonuclease Z/Hydroxyacylglutathione hydrolase-like"/>
    <property type="match status" value="1"/>
</dbReference>
<dbReference type="InterPro" id="IPR001279">
    <property type="entry name" value="Metallo-B-lactamas"/>
</dbReference>
<dbReference type="Proteomes" id="UP001596990">
    <property type="component" value="Unassembled WGS sequence"/>
</dbReference>
<name>A0ABW3KV86_9BACI</name>
<sequence>MKLTVIGYWGAFPGQGSATSCYLLETSGKKYLIDCGSGSLSRLQYYTEVMDLDGIILSHYHHDHIADIGAIQYAWLVHNMLNKTDRQLLIYGHDENIEAFNKLSHQYTKGIAYVADQTLDLGAVTVDFMRTNHPVPCFGMRVTDGKQAFVYTADTSYSKDWATFAESADLLITDTNFYKGMDGSGPGHMTSEEAGKVAAGAGVSTLWLSHLPHFGDHQLLVKEAGEVFKKNIQLAREGLVWRSEG</sequence>
<dbReference type="EMBL" id="JBHTKL010000001">
    <property type="protein sequence ID" value="MFD1017782.1"/>
    <property type="molecule type" value="Genomic_DNA"/>
</dbReference>
<dbReference type="PANTHER" id="PTHR46018:SF4">
    <property type="entry name" value="METALLO-HYDROLASE YHFI-RELATED"/>
    <property type="match status" value="1"/>
</dbReference>
<dbReference type="CDD" id="cd07716">
    <property type="entry name" value="RNaseZ_short-form-like_MBL-fold"/>
    <property type="match status" value="1"/>
</dbReference>